<dbReference type="PIRSF" id="PIRSF037919">
    <property type="entry name" value="HDAC_II_yeast"/>
    <property type="match status" value="1"/>
</dbReference>
<dbReference type="InterPro" id="IPR037138">
    <property type="entry name" value="His_deacetylse_dom_sf"/>
</dbReference>
<dbReference type="AlphaFoldDB" id="A0A0N1H429"/>
<dbReference type="GO" id="GO:0040029">
    <property type="term" value="P:epigenetic regulation of gene expression"/>
    <property type="evidence" value="ECO:0007669"/>
    <property type="project" value="TreeGrafter"/>
</dbReference>
<dbReference type="InterPro" id="IPR019154">
    <property type="entry name" value="Arb2-like_domain"/>
</dbReference>
<keyword evidence="7 11" id="KW-0805">Transcription regulation</keyword>
<evidence type="ECO:0000256" key="2">
    <source>
        <dbReference type="ARBA" id="ARBA00007738"/>
    </source>
</evidence>
<comment type="subcellular location">
    <subcellularLocation>
        <location evidence="1 11">Nucleus</location>
    </subcellularLocation>
</comment>
<evidence type="ECO:0000256" key="12">
    <source>
        <dbReference type="SAM" id="MobiDB-lite"/>
    </source>
</evidence>
<evidence type="ECO:0000256" key="1">
    <source>
        <dbReference type="ARBA" id="ARBA00004123"/>
    </source>
</evidence>
<feature type="region of interest" description="Disordered" evidence="12">
    <location>
        <begin position="36"/>
        <end position="58"/>
    </location>
</feature>
<protein>
    <recommendedName>
        <fullName evidence="3 11">Histone deacetylase</fullName>
        <ecNumber evidence="3 11">3.5.1.98</ecNumber>
    </recommendedName>
</protein>
<evidence type="ECO:0000256" key="5">
    <source>
        <dbReference type="ARBA" id="ARBA00022801"/>
    </source>
</evidence>
<dbReference type="Pfam" id="PF00850">
    <property type="entry name" value="Hist_deacetyl"/>
    <property type="match status" value="1"/>
</dbReference>
<feature type="domain" description="Histone deacetylase" evidence="13">
    <location>
        <begin position="110"/>
        <end position="423"/>
    </location>
</feature>
<sequence>MERRTSPRLDSPMPDAASLLIPSSYDNELFATSQTHLGYRHPMSSTDASTDEEDGYDSEFPDTISSSIEDMPIEEGMKGLVIAPKPTGVCYDERMRYHSEVSATTGDNVHPEDPRRIYYIYRELVEAGLVENTPEVFANPPLKHIPLREVTRAEVELVHEVEPRNHWDFVESTSAMSDDALIDLSENPGMDSIYFNQLSFLSGKLSAGGAIETCKAVFERKVKNAIAVIRPPGHHAEVNKTMGFCLFNNCCIASRVCQKDYGQDCRRILIVDWDVHHGNGCQKAFYKDPNILYISLHVHMNGGFYPSGDGGAMDKCGEGPGLGKNVNIPWPNKGMGDADYMYAFQHVVMPIATEFEPDLVVVAAGFDAAAGDELGGCFVSPACYAHMTHMLMRLANGKVAVCLEGGYNFKAISKSALAVTKTLMGEPPDRIDATQPTPSAVETVEQVRHIQSKYWTCLNPRDPPYDLTEGTPLSDILRMAQKAELYEKYQMNTLKILRDSVSRSFDNQVLATPHWEDKRTLLVIFHDPPDLLVPGGRTSNLTPPHLTRVKDGVTSYIRWAVSQDFGVIDVNVPEYITPAEPTEGSIEEQYRYSSTSTDHARVEGEKLANYMYTNYIYPNDHANVILVGVGNAFHAVAKLLSETEDIQEHITGVLAFIAQNPVRPVGSTSNQWLLGWYKANSLVFVTEEHSLWKKEGKISKRYGGIKPSRGGGANEIMIVNREEAFEWMAEKVRDPEETEDEMEDDADGRPGVERTEVTLNPSMAATMEADAMATVESGMGTYGSG</sequence>
<keyword evidence="9 11" id="KW-0539">Nucleus</keyword>
<dbReference type="InterPro" id="IPR017321">
    <property type="entry name" value="Hist_deAcase_II_yeast"/>
</dbReference>
<evidence type="ECO:0000313" key="16">
    <source>
        <dbReference type="Proteomes" id="UP000038010"/>
    </source>
</evidence>
<dbReference type="PANTHER" id="PTHR10625:SF5">
    <property type="entry name" value="HISTONE DEACETYLASE"/>
    <property type="match status" value="1"/>
</dbReference>
<proteinExistence type="inferred from homology"/>
<dbReference type="InterPro" id="IPR023696">
    <property type="entry name" value="Ureohydrolase_dom_sf"/>
</dbReference>
<dbReference type="InterPro" id="IPR023801">
    <property type="entry name" value="His_deacetylse_dom"/>
</dbReference>
<evidence type="ECO:0000259" key="13">
    <source>
        <dbReference type="Pfam" id="PF00850"/>
    </source>
</evidence>
<evidence type="ECO:0000313" key="15">
    <source>
        <dbReference type="EMBL" id="KPI35333.1"/>
    </source>
</evidence>
<evidence type="ECO:0000256" key="11">
    <source>
        <dbReference type="PIRNR" id="PIRNR037919"/>
    </source>
</evidence>
<dbReference type="VEuPathDB" id="FungiDB:AB675_9913"/>
<dbReference type="GeneID" id="28742370"/>
<evidence type="ECO:0000256" key="9">
    <source>
        <dbReference type="ARBA" id="ARBA00023242"/>
    </source>
</evidence>
<comment type="similarity">
    <text evidence="2 11">Belongs to the histone deacetylase family. HD type 2 subfamily.</text>
</comment>
<evidence type="ECO:0000256" key="4">
    <source>
        <dbReference type="ARBA" id="ARBA00022491"/>
    </source>
</evidence>
<comment type="function">
    <text evidence="11">Responsible for the deacetylation of lysine residues on the N-terminal part of the core histones (H2A, H2B, H3 and H4). Histone deacetylation gives a tag for epigenetic repression and plays an important role in transcriptional regulation, cell cycle progression and developmental events.</text>
</comment>
<evidence type="ECO:0000259" key="14">
    <source>
        <dbReference type="Pfam" id="PF09757"/>
    </source>
</evidence>
<keyword evidence="5 11" id="KW-0378">Hydrolase</keyword>
<dbReference type="GO" id="GO:0000118">
    <property type="term" value="C:histone deacetylase complex"/>
    <property type="evidence" value="ECO:0007669"/>
    <property type="project" value="TreeGrafter"/>
</dbReference>
<dbReference type="Gene3D" id="3.40.800.20">
    <property type="entry name" value="Histone deacetylase domain"/>
    <property type="match status" value="1"/>
</dbReference>
<dbReference type="OrthoDB" id="424012at2759"/>
<dbReference type="RefSeq" id="XP_017995296.1">
    <property type="nucleotide sequence ID" value="XM_018150490.1"/>
</dbReference>
<dbReference type="EC" id="3.5.1.98" evidence="3 11"/>
<keyword evidence="6 11" id="KW-0156">Chromatin regulator</keyword>
<accession>A0A0N1H429</accession>
<organism evidence="15 16">
    <name type="scientific">Cyphellophora attinorum</name>
    <dbReference type="NCBI Taxonomy" id="1664694"/>
    <lineage>
        <taxon>Eukaryota</taxon>
        <taxon>Fungi</taxon>
        <taxon>Dikarya</taxon>
        <taxon>Ascomycota</taxon>
        <taxon>Pezizomycotina</taxon>
        <taxon>Eurotiomycetes</taxon>
        <taxon>Chaetothyriomycetidae</taxon>
        <taxon>Chaetothyriales</taxon>
        <taxon>Cyphellophoraceae</taxon>
        <taxon>Cyphellophora</taxon>
    </lineage>
</organism>
<feature type="compositionally biased region" description="Acidic residues" evidence="12">
    <location>
        <begin position="49"/>
        <end position="58"/>
    </location>
</feature>
<feature type="region of interest" description="Disordered" evidence="12">
    <location>
        <begin position="732"/>
        <end position="760"/>
    </location>
</feature>
<dbReference type="STRING" id="1664694.A0A0N1H429"/>
<dbReference type="EMBL" id="LFJN01000041">
    <property type="protein sequence ID" value="KPI35333.1"/>
    <property type="molecule type" value="Genomic_DNA"/>
</dbReference>
<evidence type="ECO:0000256" key="6">
    <source>
        <dbReference type="ARBA" id="ARBA00022853"/>
    </source>
</evidence>
<feature type="compositionally biased region" description="Acidic residues" evidence="12">
    <location>
        <begin position="736"/>
        <end position="746"/>
    </location>
</feature>
<dbReference type="Proteomes" id="UP000038010">
    <property type="component" value="Unassembled WGS sequence"/>
</dbReference>
<dbReference type="FunFam" id="3.40.800.20:FF:000005">
    <property type="entry name" value="histone deacetylase 6"/>
    <property type="match status" value="1"/>
</dbReference>
<evidence type="ECO:0000256" key="3">
    <source>
        <dbReference type="ARBA" id="ARBA00012111"/>
    </source>
</evidence>
<keyword evidence="16" id="KW-1185">Reference proteome</keyword>
<comment type="catalytic activity">
    <reaction evidence="10 11">
        <text>N(6)-acetyl-L-lysyl-[histone] + H2O = L-lysyl-[histone] + acetate</text>
        <dbReference type="Rhea" id="RHEA:58196"/>
        <dbReference type="Rhea" id="RHEA-COMP:9845"/>
        <dbReference type="Rhea" id="RHEA-COMP:11338"/>
        <dbReference type="ChEBI" id="CHEBI:15377"/>
        <dbReference type="ChEBI" id="CHEBI:29969"/>
        <dbReference type="ChEBI" id="CHEBI:30089"/>
        <dbReference type="ChEBI" id="CHEBI:61930"/>
        <dbReference type="EC" id="3.5.1.98"/>
    </reaction>
</comment>
<feature type="compositionally biased region" description="Basic and acidic residues" evidence="12">
    <location>
        <begin position="747"/>
        <end position="756"/>
    </location>
</feature>
<dbReference type="GO" id="GO:0031078">
    <property type="term" value="F:histone H3K14 deacetylase activity, hydrolytic mechanism"/>
    <property type="evidence" value="ECO:0007669"/>
    <property type="project" value="UniProtKB-UniRule"/>
</dbReference>
<reference evidence="15 16" key="1">
    <citation type="submission" date="2015-06" db="EMBL/GenBank/DDBJ databases">
        <title>Draft genome of the ant-associated black yeast Phialophora attae CBS 131958.</title>
        <authorList>
            <person name="Moreno L.F."/>
            <person name="Stielow B.J."/>
            <person name="de Hoog S."/>
            <person name="Vicente V.A."/>
            <person name="Weiss V.A."/>
            <person name="de Vries M."/>
            <person name="Cruz L.M."/>
            <person name="Souza E.M."/>
        </authorList>
    </citation>
    <scope>NUCLEOTIDE SEQUENCE [LARGE SCALE GENOMIC DNA]</scope>
    <source>
        <strain evidence="15 16">CBS 131958</strain>
    </source>
</reference>
<dbReference type="PRINTS" id="PR01270">
    <property type="entry name" value="HDASUPER"/>
</dbReference>
<keyword evidence="8 11" id="KW-0804">Transcription</keyword>
<feature type="domain" description="Arb2-like" evidence="14">
    <location>
        <begin position="472"/>
        <end position="733"/>
    </location>
</feature>
<evidence type="ECO:0000256" key="8">
    <source>
        <dbReference type="ARBA" id="ARBA00023163"/>
    </source>
</evidence>
<dbReference type="SUPFAM" id="SSF52768">
    <property type="entry name" value="Arginase/deacetylase"/>
    <property type="match status" value="1"/>
</dbReference>
<evidence type="ECO:0000256" key="7">
    <source>
        <dbReference type="ARBA" id="ARBA00023015"/>
    </source>
</evidence>
<keyword evidence="4 11" id="KW-0678">Repressor</keyword>
<gene>
    <name evidence="15" type="ORF">AB675_9913</name>
</gene>
<comment type="caution">
    <text evidence="15">The sequence shown here is derived from an EMBL/GenBank/DDBJ whole genome shotgun (WGS) entry which is preliminary data.</text>
</comment>
<name>A0A0N1H429_9EURO</name>
<dbReference type="Pfam" id="PF09757">
    <property type="entry name" value="Arb2-like"/>
    <property type="match status" value="1"/>
</dbReference>
<dbReference type="InterPro" id="IPR000286">
    <property type="entry name" value="HDACs"/>
</dbReference>
<evidence type="ECO:0000256" key="10">
    <source>
        <dbReference type="ARBA" id="ARBA00048287"/>
    </source>
</evidence>
<dbReference type="PANTHER" id="PTHR10625">
    <property type="entry name" value="HISTONE DEACETYLASE HDAC1-RELATED"/>
    <property type="match status" value="1"/>
</dbReference>